<evidence type="ECO:0000256" key="10">
    <source>
        <dbReference type="ARBA" id="ARBA00048410"/>
    </source>
</evidence>
<evidence type="ECO:0000256" key="3">
    <source>
        <dbReference type="ARBA" id="ARBA00022448"/>
    </source>
</evidence>
<proteinExistence type="inferred from homology"/>
<dbReference type="InterPro" id="IPR036259">
    <property type="entry name" value="MFS_trans_sf"/>
</dbReference>
<keyword evidence="4 11" id="KW-0812">Transmembrane</keyword>
<feature type="transmembrane region" description="Helical" evidence="11">
    <location>
        <begin position="311"/>
        <end position="335"/>
    </location>
</feature>
<dbReference type="Pfam" id="PF07690">
    <property type="entry name" value="MFS_1"/>
    <property type="match status" value="1"/>
</dbReference>
<keyword evidence="8" id="KW-0458">Lysosome</keyword>
<dbReference type="InterPro" id="IPR011701">
    <property type="entry name" value="MFS"/>
</dbReference>
<evidence type="ECO:0000256" key="9">
    <source>
        <dbReference type="ARBA" id="ARBA00037192"/>
    </source>
</evidence>
<evidence type="ECO:0000256" key="8">
    <source>
        <dbReference type="ARBA" id="ARBA00023228"/>
    </source>
</evidence>
<evidence type="ECO:0000256" key="1">
    <source>
        <dbReference type="ARBA" id="ARBA00004155"/>
    </source>
</evidence>
<feature type="transmembrane region" description="Helical" evidence="11">
    <location>
        <begin position="195"/>
        <end position="219"/>
    </location>
</feature>
<evidence type="ECO:0000313" key="13">
    <source>
        <dbReference type="Proteomes" id="UP001634394"/>
    </source>
</evidence>
<keyword evidence="5 11" id="KW-1133">Transmembrane helix</keyword>
<feature type="transmembrane region" description="Helical" evidence="11">
    <location>
        <begin position="386"/>
        <end position="410"/>
    </location>
</feature>
<dbReference type="SUPFAM" id="SSF103473">
    <property type="entry name" value="MFS general substrate transporter"/>
    <property type="match status" value="1"/>
</dbReference>
<evidence type="ECO:0000256" key="4">
    <source>
        <dbReference type="ARBA" id="ARBA00022692"/>
    </source>
</evidence>
<evidence type="ECO:0000256" key="5">
    <source>
        <dbReference type="ARBA" id="ARBA00022989"/>
    </source>
</evidence>
<comment type="caution">
    <text evidence="12">The sequence shown here is derived from an EMBL/GenBank/DDBJ whole genome shotgun (WGS) entry which is preliminary data.</text>
</comment>
<keyword evidence="6 11" id="KW-0472">Membrane</keyword>
<accession>A0ABD3XXP0</accession>
<dbReference type="CDD" id="cd17397">
    <property type="entry name" value="MFS_DIRC2"/>
    <property type="match status" value="1"/>
</dbReference>
<evidence type="ECO:0000256" key="2">
    <source>
        <dbReference type="ARBA" id="ARBA00008335"/>
    </source>
</evidence>
<evidence type="ECO:0000256" key="6">
    <source>
        <dbReference type="ARBA" id="ARBA00023136"/>
    </source>
</evidence>
<feature type="transmembrane region" description="Helical" evidence="11">
    <location>
        <begin position="355"/>
        <end position="374"/>
    </location>
</feature>
<name>A0ABD3XXP0_SINWO</name>
<reference evidence="12 13" key="1">
    <citation type="submission" date="2024-11" db="EMBL/GenBank/DDBJ databases">
        <title>Chromosome-level genome assembly of the freshwater bivalve Anodonta woodiana.</title>
        <authorList>
            <person name="Chen X."/>
        </authorList>
    </citation>
    <scope>NUCLEOTIDE SEQUENCE [LARGE SCALE GENOMIC DNA]</scope>
    <source>
        <strain evidence="12">MN2024</strain>
        <tissue evidence="12">Gills</tissue>
    </source>
</reference>
<feature type="transmembrane region" description="Helical" evidence="11">
    <location>
        <begin position="269"/>
        <end position="290"/>
    </location>
</feature>
<dbReference type="PANTHER" id="PTHR10924:SF27">
    <property type="entry name" value="SOLUTE CARRIER FAMILY 49 MEMBER 4"/>
    <property type="match status" value="1"/>
</dbReference>
<dbReference type="GO" id="GO:0005765">
    <property type="term" value="C:lysosomal membrane"/>
    <property type="evidence" value="ECO:0007669"/>
    <property type="project" value="UniProtKB-SubCell"/>
</dbReference>
<dbReference type="PANTHER" id="PTHR10924">
    <property type="entry name" value="MAJOR FACILITATOR SUPERFAMILY PROTEIN-RELATED"/>
    <property type="match status" value="1"/>
</dbReference>
<feature type="transmembrane region" description="Helical" evidence="11">
    <location>
        <begin position="136"/>
        <end position="154"/>
    </location>
</feature>
<comment type="subcellular location">
    <subcellularLocation>
        <location evidence="1">Lysosome membrane</location>
        <topology evidence="1">Multi-pass membrane protein</topology>
    </subcellularLocation>
</comment>
<comment type="function">
    <text evidence="9">Mediates H(+)-dependent pyridoxine transport.</text>
</comment>
<keyword evidence="3" id="KW-0813">Transport</keyword>
<dbReference type="EMBL" id="JBJQND010000001">
    <property type="protein sequence ID" value="KAL3890994.1"/>
    <property type="molecule type" value="Genomic_DNA"/>
</dbReference>
<gene>
    <name evidence="12" type="ORF">ACJMK2_003260</name>
</gene>
<comment type="catalytic activity">
    <reaction evidence="10">
        <text>pyridoxine(out) + n H(+)(out) = pyridoxine(in) + n H(+)(in)</text>
        <dbReference type="Rhea" id="RHEA:76203"/>
        <dbReference type="ChEBI" id="CHEBI:15378"/>
        <dbReference type="ChEBI" id="CHEBI:16709"/>
    </reaction>
</comment>
<feature type="transmembrane region" description="Helical" evidence="11">
    <location>
        <begin position="104"/>
        <end position="124"/>
    </location>
</feature>
<evidence type="ECO:0000256" key="7">
    <source>
        <dbReference type="ARBA" id="ARBA00023180"/>
    </source>
</evidence>
<dbReference type="Gene3D" id="1.20.1250.20">
    <property type="entry name" value="MFS general substrate transporter like domains"/>
    <property type="match status" value="2"/>
</dbReference>
<keyword evidence="13" id="KW-1185">Reference proteome</keyword>
<sequence>MSDDESSTPLLKDHLSSYHASVVIPRTAVSCHVQNPENEESVRSETGVALIPPHSTTVTHVYSRRWYILFVYSLLTFTQDLIWNTFSPISEPSKSVYGWSVADIAFLTNWGPIGYIVAAVPFAWLTDIKGLRPACLLAMGCTAVGTVLRCITYQQPAASWLIHTGQFLNGLCAPVAGALPPVLSSTWFPVHERATATAISSGISILGIAMSFVIGPFMVPSIHTDSGTAPVLDNVTSRAGIFENRTDRGYTISSDVALAQQQRENMMRLLYFECGWSVFVFILMLVYFPSKPPKPPTISASIERMDIKTGILKLIKCSQFWLIGLAYGISLGVYYCWQGILDVDLSPHGIAQNETGWLGFWSIVGGGIAGILVSKFSDLFSKHLKAILLVMYAISTVSFGLFTLSLIGIIPTKAVVLYPTIIIGGIFLNGATPPLYEMAVEATYPIGEIITMYFINFINNVGGLIFLGVQMIPGIGTDWENWCLIAAVGICIPLLLCVKEHYRRTTVDEILGKAEGEFHESHHRERRPSESELYLSQEVIPTVHRKASF</sequence>
<comment type="similarity">
    <text evidence="2">Belongs to the major facilitator superfamily.</text>
</comment>
<feature type="transmembrane region" description="Helical" evidence="11">
    <location>
        <begin position="160"/>
        <end position="183"/>
    </location>
</feature>
<evidence type="ECO:0000313" key="12">
    <source>
        <dbReference type="EMBL" id="KAL3890994.1"/>
    </source>
</evidence>
<feature type="transmembrane region" description="Helical" evidence="11">
    <location>
        <begin position="479"/>
        <end position="498"/>
    </location>
</feature>
<organism evidence="12 13">
    <name type="scientific">Sinanodonta woodiana</name>
    <name type="common">Chinese pond mussel</name>
    <name type="synonym">Anodonta woodiana</name>
    <dbReference type="NCBI Taxonomy" id="1069815"/>
    <lineage>
        <taxon>Eukaryota</taxon>
        <taxon>Metazoa</taxon>
        <taxon>Spiralia</taxon>
        <taxon>Lophotrochozoa</taxon>
        <taxon>Mollusca</taxon>
        <taxon>Bivalvia</taxon>
        <taxon>Autobranchia</taxon>
        <taxon>Heteroconchia</taxon>
        <taxon>Palaeoheterodonta</taxon>
        <taxon>Unionida</taxon>
        <taxon>Unionoidea</taxon>
        <taxon>Unionidae</taxon>
        <taxon>Unioninae</taxon>
        <taxon>Sinanodonta</taxon>
    </lineage>
</organism>
<dbReference type="InterPro" id="IPR049604">
    <property type="entry name" value="SLC49A4-like"/>
</dbReference>
<dbReference type="InterPro" id="IPR049680">
    <property type="entry name" value="FLVCR1-2_SLC49-like"/>
</dbReference>
<evidence type="ECO:0000256" key="11">
    <source>
        <dbReference type="SAM" id="Phobius"/>
    </source>
</evidence>
<protein>
    <submittedName>
        <fullName evidence="12">Uncharacterized protein</fullName>
    </submittedName>
</protein>
<feature type="transmembrane region" description="Helical" evidence="11">
    <location>
        <begin position="416"/>
        <end position="432"/>
    </location>
</feature>
<feature type="transmembrane region" description="Helical" evidence="11">
    <location>
        <begin position="453"/>
        <end position="473"/>
    </location>
</feature>
<dbReference type="AlphaFoldDB" id="A0ABD3XXP0"/>
<dbReference type="Proteomes" id="UP001634394">
    <property type="component" value="Unassembled WGS sequence"/>
</dbReference>
<feature type="transmembrane region" description="Helical" evidence="11">
    <location>
        <begin position="66"/>
        <end position="84"/>
    </location>
</feature>
<keyword evidence="7" id="KW-0325">Glycoprotein</keyword>